<evidence type="ECO:0000256" key="1">
    <source>
        <dbReference type="SAM" id="SignalP"/>
    </source>
</evidence>
<dbReference type="Pfam" id="PF13645">
    <property type="entry name" value="YkuD_2"/>
    <property type="match status" value="1"/>
</dbReference>
<sequence>MIRSMVMLFFILAVLPAPVHAFSFQQNSFSKQISTLFHSPELKNKVDPKVLNMALAGYYSLKEQGKVNRDGILTVIDFNKPSVDDRLFVIDINRGRLLYSGLVAHGSGSGDNYAYDFSNAPGSHKSSLGFYRTGMTYDGKHGYSLRLQGMEPGINDNAESRSIVIHGADYVSQDFIRKHGRLGRSQGCPAVSFDSFQHVIDLIKDGSCLFIYHRDGEYSSGSRLINPGFALLQNNSGTLAS</sequence>
<keyword evidence="1" id="KW-0732">Signal</keyword>
<feature type="signal peptide" evidence="1">
    <location>
        <begin position="1"/>
        <end position="21"/>
    </location>
</feature>
<protein>
    <recommendedName>
        <fullName evidence="4">Murein L,D-transpeptidase catalytic domain family protein</fullName>
    </recommendedName>
</protein>
<evidence type="ECO:0000313" key="2">
    <source>
        <dbReference type="EMBL" id="KUL25240.1"/>
    </source>
</evidence>
<reference evidence="2 3" key="1">
    <citation type="submission" date="2015-10" db="EMBL/GenBank/DDBJ databases">
        <title>Draft Genome Sequence of Chlorobium limicola strain Frasassi Growing under Artificial Lighting in the Frasassi Cave System.</title>
        <authorList>
            <person name="Mansor M."/>
            <person name="Macalady J."/>
        </authorList>
    </citation>
    <scope>NUCLEOTIDE SEQUENCE [LARGE SCALE GENOMIC DNA]</scope>
    <source>
        <strain evidence="2 3">Frasassi</strain>
    </source>
</reference>
<comment type="caution">
    <text evidence="2">The sequence shown here is derived from an EMBL/GenBank/DDBJ whole genome shotgun (WGS) entry which is preliminary data.</text>
</comment>
<dbReference type="PANTHER" id="PTHR38477">
    <property type="entry name" value="HYPOTHETICAL EXPORTED PROTEIN"/>
    <property type="match status" value="1"/>
</dbReference>
<feature type="chain" id="PRO_5007171997" description="Murein L,D-transpeptidase catalytic domain family protein" evidence="1">
    <location>
        <begin position="22"/>
        <end position="241"/>
    </location>
</feature>
<gene>
    <name evidence="2" type="ORF">ASB62_06735</name>
</gene>
<evidence type="ECO:0000313" key="3">
    <source>
        <dbReference type="Proteomes" id="UP000053937"/>
    </source>
</evidence>
<evidence type="ECO:0008006" key="4">
    <source>
        <dbReference type="Google" id="ProtNLM"/>
    </source>
</evidence>
<accession>A0A124G894</accession>
<dbReference type="Proteomes" id="UP000053937">
    <property type="component" value="Unassembled WGS sequence"/>
</dbReference>
<dbReference type="EMBL" id="LMBR01000165">
    <property type="protein sequence ID" value="KUL25240.1"/>
    <property type="molecule type" value="Genomic_DNA"/>
</dbReference>
<dbReference type="PANTHER" id="PTHR38477:SF1">
    <property type="entry name" value="MUREIN L,D-TRANSPEPTIDASE CATALYTIC DOMAIN FAMILY PROTEIN"/>
    <property type="match status" value="1"/>
</dbReference>
<dbReference type="InterPro" id="IPR032676">
    <property type="entry name" value="YkuD_2"/>
</dbReference>
<name>A0A124G894_CHLLI</name>
<dbReference type="OrthoDB" id="9815195at2"/>
<dbReference type="RefSeq" id="WP_059139184.1">
    <property type="nucleotide sequence ID" value="NZ_LMBR01000165.1"/>
</dbReference>
<organism evidence="2 3">
    <name type="scientific">Chlorobium limicola</name>
    <dbReference type="NCBI Taxonomy" id="1092"/>
    <lineage>
        <taxon>Bacteria</taxon>
        <taxon>Pseudomonadati</taxon>
        <taxon>Chlorobiota</taxon>
        <taxon>Chlorobiia</taxon>
        <taxon>Chlorobiales</taxon>
        <taxon>Chlorobiaceae</taxon>
        <taxon>Chlorobium/Pelodictyon group</taxon>
        <taxon>Chlorobium</taxon>
    </lineage>
</organism>
<dbReference type="AlphaFoldDB" id="A0A124G894"/>
<proteinExistence type="predicted"/>
<keyword evidence="3" id="KW-1185">Reference proteome</keyword>